<dbReference type="GO" id="GO:0005737">
    <property type="term" value="C:cytoplasm"/>
    <property type="evidence" value="ECO:0007669"/>
    <property type="project" value="TreeGrafter"/>
</dbReference>
<keyword evidence="8" id="KW-0636">Prenylation</keyword>
<organism evidence="10 11">
    <name type="scientific">Caerostris extrusa</name>
    <name type="common">Bark spider</name>
    <name type="synonym">Caerostris bankana</name>
    <dbReference type="NCBI Taxonomy" id="172846"/>
    <lineage>
        <taxon>Eukaryota</taxon>
        <taxon>Metazoa</taxon>
        <taxon>Ecdysozoa</taxon>
        <taxon>Arthropoda</taxon>
        <taxon>Chelicerata</taxon>
        <taxon>Arachnida</taxon>
        <taxon>Araneae</taxon>
        <taxon>Araneomorphae</taxon>
        <taxon>Entelegynae</taxon>
        <taxon>Araneoidea</taxon>
        <taxon>Araneidae</taxon>
        <taxon>Caerostris</taxon>
    </lineage>
</organism>
<dbReference type="GO" id="GO:0016020">
    <property type="term" value="C:membrane"/>
    <property type="evidence" value="ECO:0007669"/>
    <property type="project" value="UniProtKB-SubCell"/>
</dbReference>
<dbReference type="AlphaFoldDB" id="A0AAV4MPX2"/>
<dbReference type="GO" id="GO:0003723">
    <property type="term" value="F:RNA binding"/>
    <property type="evidence" value="ECO:0007669"/>
    <property type="project" value="UniProtKB-KW"/>
</dbReference>
<keyword evidence="5" id="KW-0694">RNA-binding</keyword>
<name>A0AAV4MPX2_CAEEX</name>
<evidence type="ECO:0000313" key="11">
    <source>
        <dbReference type="Proteomes" id="UP001054945"/>
    </source>
</evidence>
<proteinExistence type="predicted"/>
<gene>
    <name evidence="10" type="primary">AVEN_204394_1</name>
    <name evidence="10" type="ORF">CEXT_422982</name>
</gene>
<accession>A0AAV4MPX2</accession>
<evidence type="ECO:0000256" key="5">
    <source>
        <dbReference type="ARBA" id="ARBA00022884"/>
    </source>
</evidence>
<evidence type="ECO:0000313" key="10">
    <source>
        <dbReference type="EMBL" id="GIX73526.1"/>
    </source>
</evidence>
<dbReference type="PANTHER" id="PTHR10156">
    <property type="entry name" value="2',3'-CYCLIC-NUCLEOTIDE 3'-PHOSPHODIESTERASE"/>
    <property type="match status" value="1"/>
</dbReference>
<keyword evidence="11" id="KW-1185">Reference proteome</keyword>
<dbReference type="EMBL" id="BPLR01002421">
    <property type="protein sequence ID" value="GIX73526.1"/>
    <property type="molecule type" value="Genomic_DNA"/>
</dbReference>
<keyword evidence="6" id="KW-0472">Membrane</keyword>
<dbReference type="InterPro" id="IPR047325">
    <property type="entry name" value="CNPase_cat"/>
</dbReference>
<dbReference type="SUPFAM" id="SSF55144">
    <property type="entry name" value="LigT-like"/>
    <property type="match status" value="1"/>
</dbReference>
<dbReference type="InterPro" id="IPR008431">
    <property type="entry name" value="CNPase"/>
</dbReference>
<evidence type="ECO:0000256" key="2">
    <source>
        <dbReference type="ARBA" id="ARBA00022481"/>
    </source>
</evidence>
<sequence>MASQVKQMSQKSSFSSENDKVLANYLPLQMLKEKKTEMYVKFAKVMVIAQGIHGENTFDEVKTVFNYTSCVLSDKSFMNDCHKTCLPDTTEEFYRYLKYSSQKALEEGDNLLVIDSTMSNTEQNRFYIALAYKMQYVILVVPPIVIKEYSPWPKYSFAASFFTKTSTVIQPTNMFQHLFCAWYLHDNDSYELRNEISLYLQDCLKGIPKFKNVIQRNCLVQDDENDSDCKKDSSSEEFSLIDAVKDYYNLNDKRQDIAFCAVKIFGNAMKIMNEYFKKESVQSNFGKISKLYITGFIVTPNILAARVHLTRKQVDLWEREEVYDEHTVTDKSPMVGPFSLLQESKQDLPNVDNVRLIASKSNPTLINTRNAPSDPLKSIPHYARGRACHIVLGKVKNAPTYQIDFGVQFALNREDKMARNKEDFDTVELERCVVKQIGKYWFIYLRENLSVDAFFSSCVKPCSFDDPIKY</sequence>
<dbReference type="Pfam" id="PF05881">
    <property type="entry name" value="CNPase"/>
    <property type="match status" value="1"/>
</dbReference>
<dbReference type="InterPro" id="IPR009097">
    <property type="entry name" value="Cyclic_Pdiesterase"/>
</dbReference>
<evidence type="ECO:0000256" key="4">
    <source>
        <dbReference type="ARBA" id="ARBA00022801"/>
    </source>
</evidence>
<keyword evidence="7" id="KW-0449">Lipoprotein</keyword>
<evidence type="ECO:0000256" key="3">
    <source>
        <dbReference type="ARBA" id="ARBA00022553"/>
    </source>
</evidence>
<dbReference type="GO" id="GO:0004113">
    <property type="term" value="F:2',3'-cyclic-nucleotide 3'-phosphodiesterase activity"/>
    <property type="evidence" value="ECO:0007669"/>
    <property type="project" value="InterPro"/>
</dbReference>
<keyword evidence="2" id="KW-0488">Methylation</keyword>
<evidence type="ECO:0000256" key="6">
    <source>
        <dbReference type="ARBA" id="ARBA00023136"/>
    </source>
</evidence>
<evidence type="ECO:0000259" key="9">
    <source>
        <dbReference type="Pfam" id="PF05881"/>
    </source>
</evidence>
<keyword evidence="4" id="KW-0378">Hydrolase</keyword>
<keyword evidence="3" id="KW-0597">Phosphoprotein</keyword>
<dbReference type="Gene3D" id="3.90.1740.10">
    <property type="entry name" value="2',3'-cyclic nucleotide 3'-phosphodiesterase superfamily"/>
    <property type="match status" value="1"/>
</dbReference>
<dbReference type="GO" id="GO:0009214">
    <property type="term" value="P:cyclic nucleotide catabolic process"/>
    <property type="evidence" value="ECO:0007669"/>
    <property type="project" value="InterPro"/>
</dbReference>
<comment type="caution">
    <text evidence="10">The sequence shown here is derived from an EMBL/GenBank/DDBJ whole genome shotgun (WGS) entry which is preliminary data.</text>
</comment>
<evidence type="ECO:0000256" key="8">
    <source>
        <dbReference type="ARBA" id="ARBA00023289"/>
    </source>
</evidence>
<comment type="subcellular location">
    <subcellularLocation>
        <location evidence="1">Membrane</location>
        <topology evidence="1">Lipid-anchor</topology>
    </subcellularLocation>
</comment>
<evidence type="ECO:0000256" key="1">
    <source>
        <dbReference type="ARBA" id="ARBA00004635"/>
    </source>
</evidence>
<dbReference type="PANTHER" id="PTHR10156:SF0">
    <property type="entry name" value="2',3'-CYCLIC-NUCLEOTIDE 3'-PHOSPHODIESTERASE"/>
    <property type="match status" value="1"/>
</dbReference>
<reference evidence="10 11" key="1">
    <citation type="submission" date="2021-06" db="EMBL/GenBank/DDBJ databases">
        <title>Caerostris extrusa draft genome.</title>
        <authorList>
            <person name="Kono N."/>
            <person name="Arakawa K."/>
        </authorList>
    </citation>
    <scope>NUCLEOTIDE SEQUENCE [LARGE SCALE GENOMIC DNA]</scope>
</reference>
<evidence type="ECO:0000256" key="7">
    <source>
        <dbReference type="ARBA" id="ARBA00023288"/>
    </source>
</evidence>
<feature type="domain" description="Cyclic nucleotide phosphodiesterase catalytic" evidence="9">
    <location>
        <begin position="252"/>
        <end position="319"/>
    </location>
</feature>
<protein>
    <recommendedName>
        <fullName evidence="9">Cyclic nucleotide phosphodiesterase catalytic domain-containing protein</fullName>
    </recommendedName>
</protein>
<dbReference type="Proteomes" id="UP001054945">
    <property type="component" value="Unassembled WGS sequence"/>
</dbReference>